<dbReference type="CDD" id="cd03386">
    <property type="entry name" value="PAP2_Aur1_like"/>
    <property type="match status" value="1"/>
</dbReference>
<dbReference type="OrthoDB" id="629685at2"/>
<proteinExistence type="predicted"/>
<reference evidence="7 8" key="1">
    <citation type="submission" date="2016-03" db="EMBL/GenBank/DDBJ databases">
        <title>Niastella vici sp. nov., isolated from farmland soil.</title>
        <authorList>
            <person name="Chen L."/>
            <person name="Wang D."/>
            <person name="Yang S."/>
            <person name="Wang G."/>
        </authorList>
    </citation>
    <scope>NUCLEOTIDE SEQUENCE [LARGE SCALE GENOMIC DNA]</scope>
    <source>
        <strain evidence="7 8">DJ57</strain>
    </source>
</reference>
<feature type="transmembrane region" description="Helical" evidence="5">
    <location>
        <begin position="15"/>
        <end position="34"/>
    </location>
</feature>
<evidence type="ECO:0000259" key="6">
    <source>
        <dbReference type="Pfam" id="PF14378"/>
    </source>
</evidence>
<dbReference type="GO" id="GO:0016020">
    <property type="term" value="C:membrane"/>
    <property type="evidence" value="ECO:0007669"/>
    <property type="project" value="UniProtKB-SubCell"/>
</dbReference>
<comment type="subcellular location">
    <subcellularLocation>
        <location evidence="1">Membrane</location>
        <topology evidence="1">Multi-pass membrane protein</topology>
    </subcellularLocation>
</comment>
<evidence type="ECO:0000256" key="3">
    <source>
        <dbReference type="ARBA" id="ARBA00022989"/>
    </source>
</evidence>
<keyword evidence="2 5" id="KW-0812">Transmembrane</keyword>
<dbReference type="PANTHER" id="PTHR31310:SF7">
    <property type="entry name" value="PA-PHOSPHATASE RELATED-FAMILY PROTEIN DDB_G0268928"/>
    <property type="match status" value="1"/>
</dbReference>
<dbReference type="Proteomes" id="UP000192796">
    <property type="component" value="Unassembled WGS sequence"/>
</dbReference>
<organism evidence="7 8">
    <name type="scientific">Niastella vici</name>
    <dbReference type="NCBI Taxonomy" id="1703345"/>
    <lineage>
        <taxon>Bacteria</taxon>
        <taxon>Pseudomonadati</taxon>
        <taxon>Bacteroidota</taxon>
        <taxon>Chitinophagia</taxon>
        <taxon>Chitinophagales</taxon>
        <taxon>Chitinophagaceae</taxon>
        <taxon>Niastella</taxon>
    </lineage>
</organism>
<evidence type="ECO:0000256" key="4">
    <source>
        <dbReference type="ARBA" id="ARBA00023136"/>
    </source>
</evidence>
<name>A0A1V9FFZ7_9BACT</name>
<dbReference type="RefSeq" id="WP_081156160.1">
    <property type="nucleotide sequence ID" value="NZ_LVYD01000124.1"/>
</dbReference>
<evidence type="ECO:0000313" key="8">
    <source>
        <dbReference type="Proteomes" id="UP000192796"/>
    </source>
</evidence>
<evidence type="ECO:0000256" key="5">
    <source>
        <dbReference type="SAM" id="Phobius"/>
    </source>
</evidence>
<feature type="domain" description="Inositolphosphotransferase Aur1/Ipt1" evidence="6">
    <location>
        <begin position="119"/>
        <end position="288"/>
    </location>
</feature>
<dbReference type="STRING" id="1703345.A3860_11590"/>
<accession>A0A1V9FFZ7</accession>
<dbReference type="Pfam" id="PF14378">
    <property type="entry name" value="PAP2_3"/>
    <property type="match status" value="1"/>
</dbReference>
<dbReference type="EMBL" id="LVYD01000124">
    <property type="protein sequence ID" value="OQP57197.1"/>
    <property type="molecule type" value="Genomic_DNA"/>
</dbReference>
<dbReference type="AlphaFoldDB" id="A0A1V9FFZ7"/>
<sequence length="311" mass="35094">MLNSAPAVSLASRTVLVTTLISIVYLLLSVWLVGFKTDQLVLIAIFNGLYYASPITRKFITGFSIFIVYWIIFDYMKAFPNYTFRPVHIGELYHAEKLLFGIHTATGVVTPNEYLRQHHFTAGDWLSGLFYLCWVPVPLLFAAYLFFRNRPLFLRFAIAFFVVNMIGFVVYYIYPAAPPWYVQEHQFNFIAGTPGNTAGLKRFDELVGIPVFQSLYAKGSNVFAAMPSLHSAYPVIVLFYSIKGGYRYASVLFAGIAAGIWCSAVYTSHHYVLDVEAGICCALTGIWLVQRGVSGPGWFSRFFDSYLSKII</sequence>
<feature type="transmembrane region" description="Helical" evidence="5">
    <location>
        <begin position="248"/>
        <end position="266"/>
    </location>
</feature>
<gene>
    <name evidence="7" type="ORF">A3860_11590</name>
</gene>
<dbReference type="InterPro" id="IPR052185">
    <property type="entry name" value="IPC_Synthase-Related"/>
</dbReference>
<evidence type="ECO:0000256" key="2">
    <source>
        <dbReference type="ARBA" id="ARBA00022692"/>
    </source>
</evidence>
<feature type="transmembrane region" description="Helical" evidence="5">
    <location>
        <begin position="153"/>
        <end position="174"/>
    </location>
</feature>
<keyword evidence="3 5" id="KW-1133">Transmembrane helix</keyword>
<dbReference type="InterPro" id="IPR026841">
    <property type="entry name" value="Aur1/Ipt1"/>
</dbReference>
<keyword evidence="4 5" id="KW-0472">Membrane</keyword>
<keyword evidence="8" id="KW-1185">Reference proteome</keyword>
<evidence type="ECO:0000313" key="7">
    <source>
        <dbReference type="EMBL" id="OQP57197.1"/>
    </source>
</evidence>
<feature type="transmembrane region" description="Helical" evidence="5">
    <location>
        <begin position="55"/>
        <end position="73"/>
    </location>
</feature>
<feature type="transmembrane region" description="Helical" evidence="5">
    <location>
        <begin position="125"/>
        <end position="146"/>
    </location>
</feature>
<dbReference type="PANTHER" id="PTHR31310">
    <property type="match status" value="1"/>
</dbReference>
<feature type="transmembrane region" description="Helical" evidence="5">
    <location>
        <begin position="222"/>
        <end position="241"/>
    </location>
</feature>
<protein>
    <submittedName>
        <fullName evidence="7">PA-phosphatase</fullName>
    </submittedName>
</protein>
<comment type="caution">
    <text evidence="7">The sequence shown here is derived from an EMBL/GenBank/DDBJ whole genome shotgun (WGS) entry which is preliminary data.</text>
</comment>
<evidence type="ECO:0000256" key="1">
    <source>
        <dbReference type="ARBA" id="ARBA00004141"/>
    </source>
</evidence>